<evidence type="ECO:0000313" key="2">
    <source>
        <dbReference type="Proteomes" id="UP001056120"/>
    </source>
</evidence>
<reference evidence="1 2" key="2">
    <citation type="journal article" date="2022" name="Mol. Ecol. Resour.">
        <title>The genomes of chicory, endive, great burdock and yacon provide insights into Asteraceae paleo-polyploidization history and plant inulin production.</title>
        <authorList>
            <person name="Fan W."/>
            <person name="Wang S."/>
            <person name="Wang H."/>
            <person name="Wang A."/>
            <person name="Jiang F."/>
            <person name="Liu H."/>
            <person name="Zhao H."/>
            <person name="Xu D."/>
            <person name="Zhang Y."/>
        </authorList>
    </citation>
    <scope>NUCLEOTIDE SEQUENCE [LARGE SCALE GENOMIC DNA]</scope>
    <source>
        <strain evidence="2">cv. Yunnan</strain>
        <tissue evidence="1">Leaves</tissue>
    </source>
</reference>
<organism evidence="1 2">
    <name type="scientific">Smallanthus sonchifolius</name>
    <dbReference type="NCBI Taxonomy" id="185202"/>
    <lineage>
        <taxon>Eukaryota</taxon>
        <taxon>Viridiplantae</taxon>
        <taxon>Streptophyta</taxon>
        <taxon>Embryophyta</taxon>
        <taxon>Tracheophyta</taxon>
        <taxon>Spermatophyta</taxon>
        <taxon>Magnoliopsida</taxon>
        <taxon>eudicotyledons</taxon>
        <taxon>Gunneridae</taxon>
        <taxon>Pentapetalae</taxon>
        <taxon>asterids</taxon>
        <taxon>campanulids</taxon>
        <taxon>Asterales</taxon>
        <taxon>Asteraceae</taxon>
        <taxon>Asteroideae</taxon>
        <taxon>Heliantheae alliance</taxon>
        <taxon>Millerieae</taxon>
        <taxon>Smallanthus</taxon>
    </lineage>
</organism>
<keyword evidence="2" id="KW-1185">Reference proteome</keyword>
<dbReference type="EMBL" id="CM042028">
    <property type="protein sequence ID" value="KAI3799608.1"/>
    <property type="molecule type" value="Genomic_DNA"/>
</dbReference>
<proteinExistence type="predicted"/>
<evidence type="ECO:0000313" key="1">
    <source>
        <dbReference type="EMBL" id="KAI3799608.1"/>
    </source>
</evidence>
<comment type="caution">
    <text evidence="1">The sequence shown here is derived from an EMBL/GenBank/DDBJ whole genome shotgun (WGS) entry which is preliminary data.</text>
</comment>
<gene>
    <name evidence="1" type="ORF">L1987_34907</name>
</gene>
<sequence length="178" mass="19467">MNTEASRSILDCKSIPFKRFLEGLLVYGKGDWRGISRNLVVTRTPTQVASHAQKYFLRQEAQEKKRRSIHDITISDVTMVMHEQPTPPAIAFYGSQGIGPPGGQGGGEAQTPLTPAPVSFYAGDGASSPPTLQPTYFYVEGQGGALSPPSLLPNNFYGEQGGALMEDEFVENFIYYPY</sequence>
<protein>
    <submittedName>
        <fullName evidence="1">Uncharacterized protein</fullName>
    </submittedName>
</protein>
<name>A0ACB9HWB9_9ASTR</name>
<reference evidence="2" key="1">
    <citation type="journal article" date="2022" name="Mol. Ecol. Resour.">
        <title>The genomes of chicory, endive, great burdock and yacon provide insights into Asteraceae palaeo-polyploidization history and plant inulin production.</title>
        <authorList>
            <person name="Fan W."/>
            <person name="Wang S."/>
            <person name="Wang H."/>
            <person name="Wang A."/>
            <person name="Jiang F."/>
            <person name="Liu H."/>
            <person name="Zhao H."/>
            <person name="Xu D."/>
            <person name="Zhang Y."/>
        </authorList>
    </citation>
    <scope>NUCLEOTIDE SEQUENCE [LARGE SCALE GENOMIC DNA]</scope>
    <source>
        <strain evidence="2">cv. Yunnan</strain>
    </source>
</reference>
<dbReference type="Proteomes" id="UP001056120">
    <property type="component" value="Linkage Group LG11"/>
</dbReference>
<accession>A0ACB9HWB9</accession>